<dbReference type="Proteomes" id="UP001140511">
    <property type="component" value="Unassembled WGS sequence"/>
</dbReference>
<keyword evidence="2" id="KW-1185">Reference proteome</keyword>
<dbReference type="EMBL" id="JAOPEN010000001">
    <property type="protein sequence ID" value="KAJ4864856.1"/>
    <property type="molecule type" value="Genomic_DNA"/>
</dbReference>
<organism evidence="1 2">
    <name type="scientific">Trichoderma breve</name>
    <dbReference type="NCBI Taxonomy" id="2034170"/>
    <lineage>
        <taxon>Eukaryota</taxon>
        <taxon>Fungi</taxon>
        <taxon>Dikarya</taxon>
        <taxon>Ascomycota</taxon>
        <taxon>Pezizomycotina</taxon>
        <taxon>Sordariomycetes</taxon>
        <taxon>Hypocreomycetidae</taxon>
        <taxon>Hypocreales</taxon>
        <taxon>Hypocreaceae</taxon>
        <taxon>Trichoderma</taxon>
    </lineage>
</organism>
<evidence type="ECO:0000313" key="1">
    <source>
        <dbReference type="EMBL" id="KAJ4864856.1"/>
    </source>
</evidence>
<evidence type="ECO:0000313" key="2">
    <source>
        <dbReference type="Proteomes" id="UP001140511"/>
    </source>
</evidence>
<protein>
    <submittedName>
        <fullName evidence="1">Uncharacterized protein</fullName>
    </submittedName>
</protein>
<dbReference type="AlphaFoldDB" id="A0A9W9JRV0"/>
<proteinExistence type="predicted"/>
<reference evidence="1" key="1">
    <citation type="submission" date="2022-09" db="EMBL/GenBank/DDBJ databases">
        <title>Chromosome-level assembly of Trichoderma breve T069, a fungus used in development of biopesticide product.</title>
        <authorList>
            <person name="Lin R."/>
            <person name="Liu T."/>
        </authorList>
    </citation>
    <scope>NUCLEOTIDE SEQUENCE</scope>
    <source>
        <strain evidence="1">T069</strain>
    </source>
</reference>
<dbReference type="RefSeq" id="XP_056033912.1">
    <property type="nucleotide sequence ID" value="XM_056168596.1"/>
</dbReference>
<name>A0A9W9JRV0_9HYPO</name>
<dbReference type="GeneID" id="80863284"/>
<comment type="caution">
    <text evidence="1">The sequence shown here is derived from an EMBL/GenBank/DDBJ whole genome shotgun (WGS) entry which is preliminary data.</text>
</comment>
<accession>A0A9W9JRV0</accession>
<gene>
    <name evidence="1" type="ORF">T069G_01386</name>
</gene>
<sequence length="155" mass="16497">MTDAPSASIDASAIQLAWAQQIPALVRGSGAGIAPTTIDLLPLCAAFWPIKASRAWRLEDSRPLTPALGQRPQRQRLCAGSLDRTSKLTAVHAASFLDFTVDLPDQERRSMRNGVLASENVDLGVFRALGPVPTACVGIEACSCHVVARCVIGDY</sequence>